<reference evidence="1 2" key="1">
    <citation type="submission" date="2016-01" db="EMBL/GenBank/DDBJ databases">
        <authorList>
            <person name="Oliw E.H."/>
        </authorList>
    </citation>
    <scope>NUCLEOTIDE SEQUENCE [LARGE SCALE GENOMIC DNA]</scope>
    <source>
        <strain evidence="1 2">GED7760B</strain>
    </source>
</reference>
<protein>
    <submittedName>
        <fullName evidence="1">Uncharacterized protein</fullName>
    </submittedName>
</protein>
<evidence type="ECO:0000313" key="1">
    <source>
        <dbReference type="EMBL" id="KXA17385.1"/>
    </source>
</evidence>
<name>A0A133NM83_GARVA</name>
<sequence>MYGGYVSVKIAIFKVSSDYINSSNNLKSVALCLALCHKSLFFATLVAFS</sequence>
<dbReference type="Proteomes" id="UP000070558">
    <property type="component" value="Unassembled WGS sequence"/>
</dbReference>
<gene>
    <name evidence="1" type="ORF">HMPREF3216_01277</name>
</gene>
<comment type="caution">
    <text evidence="1">The sequence shown here is derived from an EMBL/GenBank/DDBJ whole genome shotgun (WGS) entry which is preliminary data.</text>
</comment>
<accession>A0A133NM83</accession>
<proteinExistence type="predicted"/>
<evidence type="ECO:0000313" key="2">
    <source>
        <dbReference type="Proteomes" id="UP000070558"/>
    </source>
</evidence>
<organism evidence="1 2">
    <name type="scientific">Gardnerella vaginalis</name>
    <dbReference type="NCBI Taxonomy" id="2702"/>
    <lineage>
        <taxon>Bacteria</taxon>
        <taxon>Bacillati</taxon>
        <taxon>Actinomycetota</taxon>
        <taxon>Actinomycetes</taxon>
        <taxon>Bifidobacteriales</taxon>
        <taxon>Bifidobacteriaceae</taxon>
        <taxon>Gardnerella</taxon>
    </lineage>
</organism>
<dbReference type="AlphaFoldDB" id="A0A133NM83"/>
<dbReference type="EMBL" id="LRQA01000058">
    <property type="protein sequence ID" value="KXA17385.1"/>
    <property type="molecule type" value="Genomic_DNA"/>
</dbReference>